<dbReference type="SUPFAM" id="SSF56042">
    <property type="entry name" value="PurM C-terminal domain-like"/>
    <property type="match status" value="1"/>
</dbReference>
<gene>
    <name evidence="4" type="primary">hypE_1</name>
    <name evidence="4" type="ORF">CLORY_05030</name>
</gene>
<dbReference type="CDD" id="cd06061">
    <property type="entry name" value="PurM-like1"/>
    <property type="match status" value="1"/>
</dbReference>
<dbReference type="EMBL" id="MZGV01000003">
    <property type="protein sequence ID" value="OPJ64634.1"/>
    <property type="molecule type" value="Genomic_DNA"/>
</dbReference>
<reference evidence="4 5" key="1">
    <citation type="submission" date="2017-03" db="EMBL/GenBank/DDBJ databases">
        <title>Genome sequence of Clostridium oryzae DSM 28571.</title>
        <authorList>
            <person name="Poehlein A."/>
            <person name="Daniel R."/>
        </authorList>
    </citation>
    <scope>NUCLEOTIDE SEQUENCE [LARGE SCALE GENOMIC DNA]</scope>
    <source>
        <strain evidence="4 5">DSM 28571</strain>
    </source>
</reference>
<dbReference type="Gene3D" id="3.90.650.10">
    <property type="entry name" value="PurM-like C-terminal domain"/>
    <property type="match status" value="1"/>
</dbReference>
<dbReference type="Pfam" id="PF02769">
    <property type="entry name" value="AIRS_C"/>
    <property type="match status" value="1"/>
</dbReference>
<dbReference type="PANTHER" id="PTHR30303:SF4">
    <property type="entry name" value="HYDROGENASE EXPRESSION_FORMATION PROTEIN HYPE"/>
    <property type="match status" value="1"/>
</dbReference>
<name>A0A1V4IXY9_9CLOT</name>
<dbReference type="InterPro" id="IPR036921">
    <property type="entry name" value="PurM-like_N_sf"/>
</dbReference>
<proteinExistence type="inferred from homology"/>
<dbReference type="GO" id="GO:0051604">
    <property type="term" value="P:protein maturation"/>
    <property type="evidence" value="ECO:0007669"/>
    <property type="project" value="TreeGrafter"/>
</dbReference>
<dbReference type="AlphaFoldDB" id="A0A1V4IXY9"/>
<evidence type="ECO:0000259" key="3">
    <source>
        <dbReference type="Pfam" id="PF02769"/>
    </source>
</evidence>
<comment type="similarity">
    <text evidence="1">Belongs to the HypE family.</text>
</comment>
<organism evidence="4 5">
    <name type="scientific">Clostridium oryzae</name>
    <dbReference type="NCBI Taxonomy" id="1450648"/>
    <lineage>
        <taxon>Bacteria</taxon>
        <taxon>Bacillati</taxon>
        <taxon>Bacillota</taxon>
        <taxon>Clostridia</taxon>
        <taxon>Eubacteriales</taxon>
        <taxon>Clostridiaceae</taxon>
        <taxon>Clostridium</taxon>
    </lineage>
</organism>
<dbReference type="SUPFAM" id="SSF55326">
    <property type="entry name" value="PurM N-terminal domain-like"/>
    <property type="match status" value="1"/>
</dbReference>
<protein>
    <submittedName>
        <fullName evidence="4">Hydrogenase expression/formation protein HypE</fullName>
    </submittedName>
</protein>
<feature type="domain" description="PurM-like C-terminal" evidence="3">
    <location>
        <begin position="154"/>
        <end position="308"/>
    </location>
</feature>
<dbReference type="PANTHER" id="PTHR30303">
    <property type="entry name" value="HYDROGENASE ISOENZYMES FORMATION PROTEIN HYPE"/>
    <property type="match status" value="1"/>
</dbReference>
<dbReference type="OrthoDB" id="153904at2"/>
<dbReference type="Proteomes" id="UP000190080">
    <property type="component" value="Unassembled WGS sequence"/>
</dbReference>
<feature type="domain" description="PurM-like N-terminal" evidence="2">
    <location>
        <begin position="34"/>
        <end position="137"/>
    </location>
</feature>
<evidence type="ECO:0000313" key="4">
    <source>
        <dbReference type="EMBL" id="OPJ64634.1"/>
    </source>
</evidence>
<dbReference type="InterPro" id="IPR036676">
    <property type="entry name" value="PurM-like_C_sf"/>
</dbReference>
<sequence>MFTGKVNDGFFTDNILPYTGKAKPEVIIGPSMGVDSAILKLGDKYMAVAEDPIFPSATMSPEDFAYVTVHIGASDVAVMGIKPQYMTYSLLLPLDTEEEYIARLVKAINIYAGELDISIVGGHTGYYGAVTMPTIGGITVWGVKDSFISPRGAKPGDDVIMTKGAAIEAAALLAYELDSILTEKVPEKLVKRAKDRFKEISVVKDAEVVNSIGGVHAMHDATEGGLFRGIWEIAQASGTGMSIDKDKILLPEDIKEVCAFFGLNPFEIISEGTLVLTCEKGKSQEIVSALKDSGIEAAIIGKVTGKSEGCVLNDNGKVKSLLPPEEDKFWGVFFSSLELKNKHAACI</sequence>
<dbReference type="STRING" id="1450648.CLORY_05030"/>
<dbReference type="InterPro" id="IPR016188">
    <property type="entry name" value="PurM-like_N"/>
</dbReference>
<dbReference type="PIRSF" id="PIRSF005644">
    <property type="entry name" value="Hdrgns_mtr_HypE"/>
    <property type="match status" value="1"/>
</dbReference>
<evidence type="ECO:0000313" key="5">
    <source>
        <dbReference type="Proteomes" id="UP000190080"/>
    </source>
</evidence>
<dbReference type="InterPro" id="IPR010918">
    <property type="entry name" value="PurM-like_C_dom"/>
</dbReference>
<dbReference type="RefSeq" id="WP_079421957.1">
    <property type="nucleotide sequence ID" value="NZ_MZGV01000003.1"/>
</dbReference>
<accession>A0A1V4IXY9</accession>
<evidence type="ECO:0000256" key="1">
    <source>
        <dbReference type="ARBA" id="ARBA00006243"/>
    </source>
</evidence>
<dbReference type="InterPro" id="IPR011854">
    <property type="entry name" value="HypE"/>
</dbReference>
<dbReference type="Gene3D" id="3.30.1330.10">
    <property type="entry name" value="PurM-like, N-terminal domain"/>
    <property type="match status" value="1"/>
</dbReference>
<dbReference type="Pfam" id="PF00586">
    <property type="entry name" value="AIRS"/>
    <property type="match status" value="1"/>
</dbReference>
<evidence type="ECO:0000259" key="2">
    <source>
        <dbReference type="Pfam" id="PF00586"/>
    </source>
</evidence>
<comment type="caution">
    <text evidence="4">The sequence shown here is derived from an EMBL/GenBank/DDBJ whole genome shotgun (WGS) entry which is preliminary data.</text>
</comment>
<keyword evidence="5" id="KW-1185">Reference proteome</keyword>